<evidence type="ECO:0000313" key="1">
    <source>
        <dbReference type="EMBL" id="CAF1415994.1"/>
    </source>
</evidence>
<accession>A0A815MBS2</accession>
<name>A0A815MBS2_9BILA</name>
<organism evidence="1 2">
    <name type="scientific">Rotaria sordida</name>
    <dbReference type="NCBI Taxonomy" id="392033"/>
    <lineage>
        <taxon>Eukaryota</taxon>
        <taxon>Metazoa</taxon>
        <taxon>Spiralia</taxon>
        <taxon>Gnathifera</taxon>
        <taxon>Rotifera</taxon>
        <taxon>Eurotatoria</taxon>
        <taxon>Bdelloidea</taxon>
        <taxon>Philodinida</taxon>
        <taxon>Philodinidae</taxon>
        <taxon>Rotaria</taxon>
    </lineage>
</organism>
<comment type="caution">
    <text evidence="1">The sequence shown here is derived from an EMBL/GenBank/DDBJ whole genome shotgun (WGS) entry which is preliminary data.</text>
</comment>
<dbReference type="Proteomes" id="UP000663882">
    <property type="component" value="Unassembled WGS sequence"/>
</dbReference>
<dbReference type="AlphaFoldDB" id="A0A815MBS2"/>
<gene>
    <name evidence="1" type="ORF">RFH988_LOCUS35412</name>
</gene>
<dbReference type="OrthoDB" id="9986312at2759"/>
<protein>
    <submittedName>
        <fullName evidence="1">Uncharacterized protein</fullName>
    </submittedName>
</protein>
<dbReference type="EMBL" id="CAJNOO010005378">
    <property type="protein sequence ID" value="CAF1415994.1"/>
    <property type="molecule type" value="Genomic_DNA"/>
</dbReference>
<proteinExistence type="predicted"/>
<sequence length="244" mass="28198">MSTSHSSLLPAIDNRFDFEWSPVYTRLTEPIFDWNRFRRSQLQFKLAESLHHSRVYDRCNCSMVTSLNDSSLCPAHAANQFSQVKIDGSILPISSCPCMFCRKHFNEKERPQGLPSIENLKQLFPTRGFINSNISPPTMKYLSRPFTVPVFQATFPLDHTFATRYIPTYKRLSRPNGLKEEIFDVQETIISKSSIPTKLGMRLDAEPDHDHTQVLNLPRERDSFFRSLDDYFNMTPGVRPTTIS</sequence>
<evidence type="ECO:0000313" key="2">
    <source>
        <dbReference type="Proteomes" id="UP000663882"/>
    </source>
</evidence>
<reference evidence="1" key="1">
    <citation type="submission" date="2021-02" db="EMBL/GenBank/DDBJ databases">
        <authorList>
            <person name="Nowell W R."/>
        </authorList>
    </citation>
    <scope>NUCLEOTIDE SEQUENCE</scope>
</reference>